<keyword evidence="4" id="KW-1185">Reference proteome</keyword>
<dbReference type="InterPro" id="IPR012349">
    <property type="entry name" value="Split_barrel_FMN-bd"/>
</dbReference>
<organism evidence="3 4">
    <name type="scientific">Hymenoscyphus fraxineus</name>
    <dbReference type="NCBI Taxonomy" id="746836"/>
    <lineage>
        <taxon>Eukaryota</taxon>
        <taxon>Fungi</taxon>
        <taxon>Dikarya</taxon>
        <taxon>Ascomycota</taxon>
        <taxon>Pezizomycotina</taxon>
        <taxon>Leotiomycetes</taxon>
        <taxon>Helotiales</taxon>
        <taxon>Helotiaceae</taxon>
        <taxon>Hymenoscyphus</taxon>
    </lineage>
</organism>
<dbReference type="Proteomes" id="UP000696280">
    <property type="component" value="Unassembled WGS sequence"/>
</dbReference>
<dbReference type="SUPFAM" id="SSF50475">
    <property type="entry name" value="FMN-binding split barrel"/>
    <property type="match status" value="1"/>
</dbReference>
<proteinExistence type="predicted"/>
<feature type="chain" id="PRO_5040137464" description="CREG-like beta-barrel domain-containing protein" evidence="1">
    <location>
        <begin position="18"/>
        <end position="255"/>
    </location>
</feature>
<evidence type="ECO:0000313" key="3">
    <source>
        <dbReference type="EMBL" id="CAG8956543.1"/>
    </source>
</evidence>
<dbReference type="OrthoDB" id="2138282at2759"/>
<dbReference type="AlphaFoldDB" id="A0A9N9PVC4"/>
<evidence type="ECO:0000256" key="1">
    <source>
        <dbReference type="SAM" id="SignalP"/>
    </source>
</evidence>
<dbReference type="PANTHER" id="PTHR37273">
    <property type="entry name" value="CHROMOSOME 8, WHOLE GENOME SHOTGUN SEQUENCE"/>
    <property type="match status" value="1"/>
</dbReference>
<name>A0A9N9PVC4_9HELO</name>
<accession>A0A9N9PVC4</accession>
<keyword evidence="1" id="KW-0732">Signal</keyword>
<dbReference type="PANTHER" id="PTHR37273:SF1">
    <property type="entry name" value="ADL397C-AP"/>
    <property type="match status" value="1"/>
</dbReference>
<dbReference type="InterPro" id="IPR055343">
    <property type="entry name" value="CREG_beta-barrel"/>
</dbReference>
<reference evidence="3" key="1">
    <citation type="submission" date="2021-07" db="EMBL/GenBank/DDBJ databases">
        <authorList>
            <person name="Durling M."/>
        </authorList>
    </citation>
    <scope>NUCLEOTIDE SEQUENCE</scope>
</reference>
<comment type="caution">
    <text evidence="3">The sequence shown here is derived from an EMBL/GenBank/DDBJ whole genome shotgun (WGS) entry which is preliminary data.</text>
</comment>
<sequence>MFLQILSLASVATAILPSPPQHIFSNPADTSNIHSTFQIPTAYESAVLGRRILHLSSLATLSTIFPSPNHASETLEQRPSGLGGMPIGLMDYIADCEDTGNPTILAINIATSFKNAAAGSNTSLSLQWTPPHPPAKRISSLPTLPYSAANLPRFSILGYLEKMEDTEALRKCFVETHPDAKYWLPGNQIHRSEWVRLVVQDIYWVGGFGDRAYIGWIDASDWSNVTKEEWEEVRLPGEKEGWKEWAVDSLREWEL</sequence>
<gene>
    <name evidence="3" type="ORF">HYFRA_00003932</name>
</gene>
<protein>
    <recommendedName>
        <fullName evidence="2">CREG-like beta-barrel domain-containing protein</fullName>
    </recommendedName>
</protein>
<evidence type="ECO:0000259" key="2">
    <source>
        <dbReference type="Pfam" id="PF13883"/>
    </source>
</evidence>
<dbReference type="Gene3D" id="2.30.110.10">
    <property type="entry name" value="Electron Transport, Fmn-binding Protein, Chain A"/>
    <property type="match status" value="1"/>
</dbReference>
<dbReference type="EMBL" id="CAJVRL010000070">
    <property type="protein sequence ID" value="CAG8956543.1"/>
    <property type="molecule type" value="Genomic_DNA"/>
</dbReference>
<evidence type="ECO:0000313" key="4">
    <source>
        <dbReference type="Proteomes" id="UP000696280"/>
    </source>
</evidence>
<feature type="signal peptide" evidence="1">
    <location>
        <begin position="1"/>
        <end position="17"/>
    </location>
</feature>
<feature type="domain" description="CREG-like beta-barrel" evidence="2">
    <location>
        <begin position="40"/>
        <end position="223"/>
    </location>
</feature>
<dbReference type="Pfam" id="PF13883">
    <property type="entry name" value="CREG_beta-barrel"/>
    <property type="match status" value="1"/>
</dbReference>